<name>A0A1G9YRB6_9BACL</name>
<dbReference type="AlphaFoldDB" id="A0A1G9YRB6"/>
<keyword evidence="2" id="KW-1185">Reference proteome</keyword>
<organism evidence="1 2">
    <name type="scientific">Fictibacillus solisalsi</name>
    <dbReference type="NCBI Taxonomy" id="459525"/>
    <lineage>
        <taxon>Bacteria</taxon>
        <taxon>Bacillati</taxon>
        <taxon>Bacillota</taxon>
        <taxon>Bacilli</taxon>
        <taxon>Bacillales</taxon>
        <taxon>Fictibacillaceae</taxon>
        <taxon>Fictibacillus</taxon>
    </lineage>
</organism>
<proteinExistence type="predicted"/>
<reference evidence="2" key="1">
    <citation type="submission" date="2016-10" db="EMBL/GenBank/DDBJ databases">
        <authorList>
            <person name="Varghese N."/>
            <person name="Submissions S."/>
        </authorList>
    </citation>
    <scope>NUCLEOTIDE SEQUENCE [LARGE SCALE GENOMIC DNA]</scope>
    <source>
        <strain evidence="2">CGMCC 1.6854</strain>
    </source>
</reference>
<dbReference type="EMBL" id="FNHW01000001">
    <property type="protein sequence ID" value="SDN10966.1"/>
    <property type="molecule type" value="Genomic_DNA"/>
</dbReference>
<dbReference type="RefSeq" id="WP_090236417.1">
    <property type="nucleotide sequence ID" value="NZ_FNHW01000001.1"/>
</dbReference>
<evidence type="ECO:0000313" key="1">
    <source>
        <dbReference type="EMBL" id="SDN10966.1"/>
    </source>
</evidence>
<gene>
    <name evidence="1" type="ORF">SAMN04488137_3577</name>
</gene>
<dbReference type="Proteomes" id="UP000199544">
    <property type="component" value="Unassembled WGS sequence"/>
</dbReference>
<sequence>MADKHEMSMFMKELRRLLHDYKTCNKDFFKKKISEDILLLSSIVYENQIGRYESRLMEAGSFEAQPAREMGQS</sequence>
<evidence type="ECO:0000313" key="2">
    <source>
        <dbReference type="Proteomes" id="UP000199544"/>
    </source>
</evidence>
<accession>A0A1G9YRB6</accession>
<dbReference type="OrthoDB" id="2935169at2"/>
<protein>
    <submittedName>
        <fullName evidence="1">Uncharacterized protein</fullName>
    </submittedName>
</protein>